<reference evidence="1 2" key="1">
    <citation type="submission" date="2011-08" db="EMBL/GenBank/DDBJ databases">
        <authorList>
            <person name="Liu Z.J."/>
            <person name="Shi F.L."/>
            <person name="Lu J.Q."/>
            <person name="Li M."/>
            <person name="Wang Z.L."/>
        </authorList>
    </citation>
    <scope>NUCLEOTIDE SEQUENCE [LARGE SCALE GENOMIC DNA]</scope>
    <source>
        <strain evidence="1 2">USNM 41457</strain>
    </source>
</reference>
<comment type="caution">
    <text evidence="1">The sequence shown here is derived from an EMBL/GenBank/DDBJ whole genome shotgun (WGS) entry which is preliminary data.</text>
</comment>
<accession>J9DAU9</accession>
<dbReference type="AlphaFoldDB" id="J9DAU9"/>
<keyword evidence="2" id="KW-1185">Reference proteome</keyword>
<dbReference type="HOGENOM" id="CLU_2250086_0_0_1"/>
<sequence>MFCKFSLYTHRFRKKSTIVKKTICNLCVKKILIDVLAKKIFMVFKKSLFPSNPIFMCLDADNSYQKCKYIAVLCIDQLVSQLDATILKKVKTELEMIKHSYYRI</sequence>
<dbReference type="InParanoid" id="J9DAU9"/>
<name>J9DAU9_EDHAE</name>
<dbReference type="EMBL" id="AFBI03000001">
    <property type="protein sequence ID" value="EJW04891.1"/>
    <property type="molecule type" value="Genomic_DNA"/>
</dbReference>
<proteinExistence type="predicted"/>
<evidence type="ECO:0000313" key="1">
    <source>
        <dbReference type="EMBL" id="EJW04891.1"/>
    </source>
</evidence>
<evidence type="ECO:0000313" key="2">
    <source>
        <dbReference type="Proteomes" id="UP000003163"/>
    </source>
</evidence>
<organism evidence="1 2">
    <name type="scientific">Edhazardia aedis (strain USNM 41457)</name>
    <name type="common">Microsporidian parasite</name>
    <dbReference type="NCBI Taxonomy" id="1003232"/>
    <lineage>
        <taxon>Eukaryota</taxon>
        <taxon>Fungi</taxon>
        <taxon>Fungi incertae sedis</taxon>
        <taxon>Microsporidia</taxon>
        <taxon>Edhazardia</taxon>
    </lineage>
</organism>
<gene>
    <name evidence="1" type="ORF">EDEG_00111</name>
</gene>
<protein>
    <submittedName>
        <fullName evidence="1">Uncharacterized protein</fullName>
    </submittedName>
</protein>
<dbReference type="Proteomes" id="UP000003163">
    <property type="component" value="Unassembled WGS sequence"/>
</dbReference>
<reference evidence="2" key="2">
    <citation type="submission" date="2015-07" db="EMBL/GenBank/DDBJ databases">
        <title>Contrasting host-pathogen interactions and genome evolution in two generalist and specialist microsporidian pathogens of mosquitoes.</title>
        <authorList>
            <consortium name="The Broad Institute Genomics Platform"/>
            <consortium name="The Broad Institute Genome Sequencing Center for Infectious Disease"/>
            <person name="Cuomo C.A."/>
            <person name="Sanscrainte N.D."/>
            <person name="Goldberg J.M."/>
            <person name="Heiman D."/>
            <person name="Young S."/>
            <person name="Zeng Q."/>
            <person name="Becnel J.J."/>
            <person name="Birren B.W."/>
        </authorList>
    </citation>
    <scope>NUCLEOTIDE SEQUENCE [LARGE SCALE GENOMIC DNA]</scope>
    <source>
        <strain evidence="2">USNM 41457</strain>
    </source>
</reference>
<dbReference type="VEuPathDB" id="MicrosporidiaDB:EDEG_00111"/>